<dbReference type="GO" id="GO:0009055">
    <property type="term" value="F:electron transfer activity"/>
    <property type="evidence" value="ECO:0007669"/>
    <property type="project" value="InterPro"/>
</dbReference>
<evidence type="ECO:0000256" key="6">
    <source>
        <dbReference type="SAM" id="SignalP"/>
    </source>
</evidence>
<evidence type="ECO:0000256" key="5">
    <source>
        <dbReference type="SAM" id="Phobius"/>
    </source>
</evidence>
<dbReference type="Pfam" id="PF00034">
    <property type="entry name" value="Cytochrom_C"/>
    <property type="match status" value="1"/>
</dbReference>
<evidence type="ECO:0000256" key="1">
    <source>
        <dbReference type="ARBA" id="ARBA00022617"/>
    </source>
</evidence>
<dbReference type="GO" id="GO:0046872">
    <property type="term" value="F:metal ion binding"/>
    <property type="evidence" value="ECO:0007669"/>
    <property type="project" value="UniProtKB-KW"/>
</dbReference>
<gene>
    <name evidence="8" type="ORF">IPN91_13410</name>
</gene>
<dbReference type="Gene3D" id="1.10.760.10">
    <property type="entry name" value="Cytochrome c-like domain"/>
    <property type="match status" value="2"/>
</dbReference>
<dbReference type="InterPro" id="IPR036909">
    <property type="entry name" value="Cyt_c-like_dom_sf"/>
</dbReference>
<evidence type="ECO:0000256" key="3">
    <source>
        <dbReference type="ARBA" id="ARBA00023004"/>
    </source>
</evidence>
<feature type="transmembrane region" description="Helical" evidence="5">
    <location>
        <begin position="233"/>
        <end position="253"/>
    </location>
</feature>
<dbReference type="EMBL" id="JADKCH010000023">
    <property type="protein sequence ID" value="MBK8573593.1"/>
    <property type="molecule type" value="Genomic_DNA"/>
</dbReference>
<evidence type="ECO:0000256" key="2">
    <source>
        <dbReference type="ARBA" id="ARBA00022723"/>
    </source>
</evidence>
<feature type="domain" description="Cytochrome c" evidence="7">
    <location>
        <begin position="23"/>
        <end position="115"/>
    </location>
</feature>
<organism evidence="8 9">
    <name type="scientific">Candidatus Geothrix odensensis</name>
    <dbReference type="NCBI Taxonomy" id="2954440"/>
    <lineage>
        <taxon>Bacteria</taxon>
        <taxon>Pseudomonadati</taxon>
        <taxon>Acidobacteriota</taxon>
        <taxon>Holophagae</taxon>
        <taxon>Holophagales</taxon>
        <taxon>Holophagaceae</taxon>
        <taxon>Geothrix</taxon>
    </lineage>
</organism>
<dbReference type="SUPFAM" id="SSF46626">
    <property type="entry name" value="Cytochrome c"/>
    <property type="match status" value="2"/>
</dbReference>
<name>A0A936F479_9BACT</name>
<dbReference type="PROSITE" id="PS51007">
    <property type="entry name" value="CYTC"/>
    <property type="match status" value="2"/>
</dbReference>
<proteinExistence type="predicted"/>
<evidence type="ECO:0000313" key="8">
    <source>
        <dbReference type="EMBL" id="MBK8573593.1"/>
    </source>
</evidence>
<keyword evidence="2 4" id="KW-0479">Metal-binding</keyword>
<comment type="caution">
    <text evidence="8">The sequence shown here is derived from an EMBL/GenBank/DDBJ whole genome shotgun (WGS) entry which is preliminary data.</text>
</comment>
<keyword evidence="5" id="KW-0472">Membrane</keyword>
<feature type="domain" description="Cytochrome c" evidence="7">
    <location>
        <begin position="133"/>
        <end position="224"/>
    </location>
</feature>
<keyword evidence="3 4" id="KW-0408">Iron</keyword>
<reference evidence="8 9" key="1">
    <citation type="submission" date="2020-10" db="EMBL/GenBank/DDBJ databases">
        <title>Connecting structure to function with the recovery of over 1000 high-quality activated sludge metagenome-assembled genomes encoding full-length rRNA genes using long-read sequencing.</title>
        <authorList>
            <person name="Singleton C.M."/>
            <person name="Petriglieri F."/>
            <person name="Kristensen J.M."/>
            <person name="Kirkegaard R.H."/>
            <person name="Michaelsen T.Y."/>
            <person name="Andersen M.H."/>
            <person name="Karst S.M."/>
            <person name="Dueholm M.S."/>
            <person name="Nielsen P.H."/>
            <person name="Albertsen M."/>
        </authorList>
    </citation>
    <scope>NUCLEOTIDE SEQUENCE [LARGE SCALE GENOMIC DNA]</scope>
    <source>
        <strain evidence="8">OdNE_18-Q3-R46-58_MAXAC.008</strain>
    </source>
</reference>
<keyword evidence="6" id="KW-0732">Signal</keyword>
<sequence length="269" mass="28373">MFPRTAPRLILLSALLLPLAQPLAGQDAETQFRKSCMSCHTIGAGKKVGPDLKDLGKRRPHDWSTKFITGAAAMIDGGDPTATTLLREFNGVRMPDLGVTVPEAQALLKLIDDYSAQGKALGTAAISRPATPEDIRNGRLYFTGDRRFKSGAPSCMSCHRAQGVGGWGGGWLGPDLTGATAKYGAGLAGVIENPSFPTMQGVFAKTPASPEEAFQVASFLKSVGSQPPDQRDVVFPVLGVVGLVGGMLLGGHLGRKRLKGVRKNLKPRA</sequence>
<dbReference type="Proteomes" id="UP000709959">
    <property type="component" value="Unassembled WGS sequence"/>
</dbReference>
<keyword evidence="5" id="KW-1133">Transmembrane helix</keyword>
<evidence type="ECO:0000256" key="4">
    <source>
        <dbReference type="PROSITE-ProRule" id="PRU00433"/>
    </source>
</evidence>
<accession>A0A936F479</accession>
<evidence type="ECO:0000313" key="9">
    <source>
        <dbReference type="Proteomes" id="UP000709959"/>
    </source>
</evidence>
<dbReference type="GO" id="GO:0020037">
    <property type="term" value="F:heme binding"/>
    <property type="evidence" value="ECO:0007669"/>
    <property type="project" value="InterPro"/>
</dbReference>
<keyword evidence="5" id="KW-0812">Transmembrane</keyword>
<feature type="signal peptide" evidence="6">
    <location>
        <begin position="1"/>
        <end position="24"/>
    </location>
</feature>
<protein>
    <submittedName>
        <fullName evidence="8">Cytochrome c</fullName>
    </submittedName>
</protein>
<feature type="chain" id="PRO_5038129518" evidence="6">
    <location>
        <begin position="25"/>
        <end position="269"/>
    </location>
</feature>
<evidence type="ECO:0000259" key="7">
    <source>
        <dbReference type="PROSITE" id="PS51007"/>
    </source>
</evidence>
<dbReference type="AlphaFoldDB" id="A0A936F479"/>
<dbReference type="InterPro" id="IPR009056">
    <property type="entry name" value="Cyt_c-like_dom"/>
</dbReference>
<keyword evidence="1 4" id="KW-0349">Heme</keyword>